<dbReference type="EMBL" id="RSCM01000022">
    <property type="protein sequence ID" value="RUS92946.1"/>
    <property type="molecule type" value="Genomic_DNA"/>
</dbReference>
<evidence type="ECO:0008006" key="3">
    <source>
        <dbReference type="Google" id="ProtNLM"/>
    </source>
</evidence>
<keyword evidence="2" id="KW-1185">Reference proteome</keyword>
<gene>
    <name evidence="1" type="ORF">DSM107003_46930</name>
</gene>
<accession>A0A433UGF4</accession>
<evidence type="ECO:0000313" key="1">
    <source>
        <dbReference type="EMBL" id="RUS92946.1"/>
    </source>
</evidence>
<dbReference type="Gene3D" id="1.10.30.50">
    <property type="match status" value="1"/>
</dbReference>
<comment type="caution">
    <text evidence="1">The sequence shown here is derived from an EMBL/GenBank/DDBJ whole genome shotgun (WGS) entry which is preliminary data.</text>
</comment>
<evidence type="ECO:0000313" key="2">
    <source>
        <dbReference type="Proteomes" id="UP000276103"/>
    </source>
</evidence>
<organism evidence="1 2">
    <name type="scientific">Trichormus variabilis SAG 1403-4b</name>
    <dbReference type="NCBI Taxonomy" id="447716"/>
    <lineage>
        <taxon>Bacteria</taxon>
        <taxon>Bacillati</taxon>
        <taxon>Cyanobacteriota</taxon>
        <taxon>Cyanophyceae</taxon>
        <taxon>Nostocales</taxon>
        <taxon>Nostocaceae</taxon>
        <taxon>Trichormus</taxon>
    </lineage>
</organism>
<dbReference type="Proteomes" id="UP000276103">
    <property type="component" value="Unassembled WGS sequence"/>
</dbReference>
<name>A0A433UGF4_ANAVA</name>
<proteinExistence type="predicted"/>
<sequence>MGYPKHWKELAKAIKEKADWRCQKCGRVCLRPGEKPPDNVKPRAYNLQVHHWNMDTSDNRVENLIPVCSSCHLNYHRGGKGNVAPGQLSLFEMSEFEKC</sequence>
<dbReference type="AlphaFoldDB" id="A0A433UGF4"/>
<protein>
    <recommendedName>
        <fullName evidence="3">HNH endonuclease</fullName>
    </recommendedName>
</protein>
<dbReference type="CDD" id="cd00085">
    <property type="entry name" value="HNHc"/>
    <property type="match status" value="1"/>
</dbReference>
<reference evidence="1 2" key="1">
    <citation type="journal article" date="2019" name="Genome Biol. Evol.">
        <title>Day and night: Metabolic profiles and evolutionary relationships of six axenic non-marine cyanobacteria.</title>
        <authorList>
            <person name="Will S.E."/>
            <person name="Henke P."/>
            <person name="Boedeker C."/>
            <person name="Huang S."/>
            <person name="Brinkmann H."/>
            <person name="Rohde M."/>
            <person name="Jarek M."/>
            <person name="Friedl T."/>
            <person name="Seufert S."/>
            <person name="Schumacher M."/>
            <person name="Overmann J."/>
            <person name="Neumann-Schaal M."/>
            <person name="Petersen J."/>
        </authorList>
    </citation>
    <scope>NUCLEOTIDE SEQUENCE [LARGE SCALE GENOMIC DNA]</scope>
    <source>
        <strain evidence="1 2">SAG 1403-4b</strain>
    </source>
</reference>
<dbReference type="RefSeq" id="WP_190649164.1">
    <property type="nucleotide sequence ID" value="NZ_RSCM01000022.1"/>
</dbReference>
<dbReference type="InterPro" id="IPR003615">
    <property type="entry name" value="HNH_nuc"/>
</dbReference>